<keyword evidence="2" id="KW-1185">Reference proteome</keyword>
<name>A0AAJ6QXZ8_9ACAR</name>
<accession>A0AAJ6QXZ8</accession>
<organism evidence="2 3">
    <name type="scientific">Galendromus occidentalis</name>
    <name type="common">western predatory mite</name>
    <dbReference type="NCBI Taxonomy" id="34638"/>
    <lineage>
        <taxon>Eukaryota</taxon>
        <taxon>Metazoa</taxon>
        <taxon>Ecdysozoa</taxon>
        <taxon>Arthropoda</taxon>
        <taxon>Chelicerata</taxon>
        <taxon>Arachnida</taxon>
        <taxon>Acari</taxon>
        <taxon>Parasitiformes</taxon>
        <taxon>Mesostigmata</taxon>
        <taxon>Gamasina</taxon>
        <taxon>Phytoseioidea</taxon>
        <taxon>Phytoseiidae</taxon>
        <taxon>Typhlodrominae</taxon>
        <taxon>Galendromus</taxon>
    </lineage>
</organism>
<dbReference type="GeneID" id="100904579"/>
<feature type="transmembrane region" description="Helical" evidence="1">
    <location>
        <begin position="101"/>
        <end position="124"/>
    </location>
</feature>
<evidence type="ECO:0000313" key="2">
    <source>
        <dbReference type="Proteomes" id="UP000694867"/>
    </source>
</evidence>
<keyword evidence="1" id="KW-1133">Transmembrane helix</keyword>
<keyword evidence="1" id="KW-0812">Transmembrane</keyword>
<sequence>MTVFPVRSLCSVRNFNADEREILGWAKYCLCFMDTAILMNFLSATGTFFEATRMYENTPGDRLRFIMTLSLGALYAAMFLSYFMTYCFLKDAITLIRVRLCMLLGSAFANFLFLLIISALVVHFRGSDHLMNQLAIDLEKDTDIAWTSVLFLSAVSVLITLITGVLAIYMSQRLESIIFYLHPFDSYISVTPESPYTRYWKSAREPRSNAMAGDHICHRSPRLYPQSALYSPTKSSMKLSPRSHEFMRELKTNLPSRNEAQRTVL</sequence>
<proteinExistence type="predicted"/>
<protein>
    <submittedName>
        <fullName evidence="3">Uncharacterized protein LOC100904579</fullName>
    </submittedName>
</protein>
<evidence type="ECO:0000313" key="3">
    <source>
        <dbReference type="RefSeq" id="XP_003747555.1"/>
    </source>
</evidence>
<keyword evidence="1" id="KW-0472">Membrane</keyword>
<feature type="transmembrane region" description="Helical" evidence="1">
    <location>
        <begin position="69"/>
        <end position="89"/>
    </location>
</feature>
<feature type="transmembrane region" description="Helical" evidence="1">
    <location>
        <begin position="144"/>
        <end position="169"/>
    </location>
</feature>
<dbReference type="RefSeq" id="XP_003747555.1">
    <property type="nucleotide sequence ID" value="XM_003747507.1"/>
</dbReference>
<reference evidence="3" key="1">
    <citation type="submission" date="2025-08" db="UniProtKB">
        <authorList>
            <consortium name="RefSeq"/>
        </authorList>
    </citation>
    <scope>IDENTIFICATION</scope>
</reference>
<feature type="transmembrane region" description="Helical" evidence="1">
    <location>
        <begin position="28"/>
        <end position="49"/>
    </location>
</feature>
<dbReference type="KEGG" id="goe:100904579"/>
<gene>
    <name evidence="3" type="primary">LOC100904579</name>
</gene>
<evidence type="ECO:0000256" key="1">
    <source>
        <dbReference type="SAM" id="Phobius"/>
    </source>
</evidence>
<dbReference type="Proteomes" id="UP000694867">
    <property type="component" value="Unplaced"/>
</dbReference>
<dbReference type="AlphaFoldDB" id="A0AAJ6QXZ8"/>